<dbReference type="GO" id="GO:0000155">
    <property type="term" value="F:phosphorelay sensor kinase activity"/>
    <property type="evidence" value="ECO:0007669"/>
    <property type="project" value="InterPro"/>
</dbReference>
<dbReference type="Proteomes" id="UP000279994">
    <property type="component" value="Unassembled WGS sequence"/>
</dbReference>
<dbReference type="InterPro" id="IPR000700">
    <property type="entry name" value="PAS-assoc_C"/>
</dbReference>
<evidence type="ECO:0000256" key="1">
    <source>
        <dbReference type="ARBA" id="ARBA00000085"/>
    </source>
</evidence>
<dbReference type="GO" id="GO:0005524">
    <property type="term" value="F:ATP binding"/>
    <property type="evidence" value="ECO:0007669"/>
    <property type="project" value="UniProtKB-KW"/>
</dbReference>
<dbReference type="SUPFAM" id="SSF47384">
    <property type="entry name" value="Homodimeric domain of signal transducing histidine kinase"/>
    <property type="match status" value="1"/>
</dbReference>
<keyword evidence="9" id="KW-0418">Kinase</keyword>
<comment type="catalytic activity">
    <reaction evidence="1">
        <text>ATP + protein L-histidine = ADP + protein N-phospho-L-histidine.</text>
        <dbReference type="EC" id="2.7.13.3"/>
    </reaction>
</comment>
<evidence type="ECO:0000256" key="7">
    <source>
        <dbReference type="ARBA" id="ARBA00022679"/>
    </source>
</evidence>
<protein>
    <recommendedName>
        <fullName evidence="4">histidine kinase</fullName>
        <ecNumber evidence="4">2.7.13.3</ecNumber>
    </recommendedName>
</protein>
<dbReference type="Gene3D" id="3.30.565.10">
    <property type="entry name" value="Histidine kinase-like ATPase, C-terminal domain"/>
    <property type="match status" value="1"/>
</dbReference>
<dbReference type="SUPFAM" id="SSF55874">
    <property type="entry name" value="ATPase domain of HSP90 chaperone/DNA topoisomerase II/histidine kinase"/>
    <property type="match status" value="1"/>
</dbReference>
<dbReference type="PANTHER" id="PTHR43711:SF1">
    <property type="entry name" value="HISTIDINE KINASE 1"/>
    <property type="match status" value="1"/>
</dbReference>
<feature type="transmembrane region" description="Helical" evidence="13">
    <location>
        <begin position="180"/>
        <end position="204"/>
    </location>
</feature>
<evidence type="ECO:0000256" key="9">
    <source>
        <dbReference type="ARBA" id="ARBA00022777"/>
    </source>
</evidence>
<gene>
    <name evidence="17" type="ORF">EFL26_12505</name>
</gene>
<feature type="transmembrane region" description="Helical" evidence="13">
    <location>
        <begin position="150"/>
        <end position="168"/>
    </location>
</feature>
<feature type="transmembrane region" description="Helical" evidence="13">
    <location>
        <begin position="254"/>
        <end position="273"/>
    </location>
</feature>
<dbReference type="InterPro" id="IPR036890">
    <property type="entry name" value="HATPase_C_sf"/>
</dbReference>
<dbReference type="FunFam" id="1.10.287.130:FF:000001">
    <property type="entry name" value="Two-component sensor histidine kinase"/>
    <property type="match status" value="1"/>
</dbReference>
<evidence type="ECO:0000259" key="14">
    <source>
        <dbReference type="PROSITE" id="PS50109"/>
    </source>
</evidence>
<dbReference type="InterPro" id="IPR035965">
    <property type="entry name" value="PAS-like_dom_sf"/>
</dbReference>
<keyword evidence="12 13" id="KW-0472">Membrane</keyword>
<feature type="domain" description="Histidine kinase" evidence="14">
    <location>
        <begin position="610"/>
        <end position="829"/>
    </location>
</feature>
<keyword evidence="6" id="KW-0597">Phosphoprotein</keyword>
<dbReference type="Gene3D" id="1.10.287.130">
    <property type="match status" value="1"/>
</dbReference>
<keyword evidence="7" id="KW-0808">Transferase</keyword>
<evidence type="ECO:0000256" key="12">
    <source>
        <dbReference type="ARBA" id="ARBA00023136"/>
    </source>
</evidence>
<dbReference type="InterPro" id="IPR050736">
    <property type="entry name" value="Sensor_HK_Regulatory"/>
</dbReference>
<feature type="transmembrane region" description="Helical" evidence="13">
    <location>
        <begin position="63"/>
        <end position="81"/>
    </location>
</feature>
<feature type="domain" description="PAS" evidence="15">
    <location>
        <begin position="467"/>
        <end position="537"/>
    </location>
</feature>
<evidence type="ECO:0000313" key="18">
    <source>
        <dbReference type="Proteomes" id="UP000279994"/>
    </source>
</evidence>
<keyword evidence="8" id="KW-0547">Nucleotide-binding</keyword>
<dbReference type="RefSeq" id="WP_123223194.1">
    <property type="nucleotide sequence ID" value="NZ_RJSF01000040.1"/>
</dbReference>
<dbReference type="Pfam" id="PF00512">
    <property type="entry name" value="HisKA"/>
    <property type="match status" value="1"/>
</dbReference>
<dbReference type="InterPro" id="IPR036097">
    <property type="entry name" value="HisK_dim/P_sf"/>
</dbReference>
<comment type="caution">
    <text evidence="17">The sequence shown here is derived from an EMBL/GenBank/DDBJ whole genome shotgun (WGS) entry which is preliminary data.</text>
</comment>
<dbReference type="CDD" id="cd00082">
    <property type="entry name" value="HisKA"/>
    <property type="match status" value="1"/>
</dbReference>
<dbReference type="EC" id="2.7.13.3" evidence="4"/>
<feature type="transmembrane region" description="Helical" evidence="13">
    <location>
        <begin position="285"/>
        <end position="306"/>
    </location>
</feature>
<dbReference type="SMART" id="SM00091">
    <property type="entry name" value="PAS"/>
    <property type="match status" value="1"/>
</dbReference>
<keyword evidence="13" id="KW-0812">Transmembrane</keyword>
<dbReference type="InterPro" id="IPR000014">
    <property type="entry name" value="PAS"/>
</dbReference>
<keyword evidence="11" id="KW-0902">Two-component regulatory system</keyword>
<proteinExistence type="predicted"/>
<evidence type="ECO:0000256" key="6">
    <source>
        <dbReference type="ARBA" id="ARBA00022553"/>
    </source>
</evidence>
<keyword evidence="10" id="KW-0067">ATP-binding</keyword>
<feature type="transmembrane region" description="Helical" evidence="13">
    <location>
        <begin position="216"/>
        <end position="234"/>
    </location>
</feature>
<evidence type="ECO:0000256" key="8">
    <source>
        <dbReference type="ARBA" id="ARBA00022741"/>
    </source>
</evidence>
<evidence type="ECO:0000256" key="2">
    <source>
        <dbReference type="ARBA" id="ARBA00004236"/>
    </source>
</evidence>
<dbReference type="InterPro" id="IPR013767">
    <property type="entry name" value="PAS_fold"/>
</dbReference>
<evidence type="ECO:0000259" key="15">
    <source>
        <dbReference type="PROSITE" id="PS50112"/>
    </source>
</evidence>
<dbReference type="GO" id="GO:0045121">
    <property type="term" value="C:membrane raft"/>
    <property type="evidence" value="ECO:0007669"/>
    <property type="project" value="UniProtKB-SubCell"/>
</dbReference>
<accession>A0A3N0GMV9</accession>
<dbReference type="FunFam" id="3.30.565.10:FF:000023">
    <property type="entry name" value="PAS domain-containing sensor histidine kinase"/>
    <property type="match status" value="1"/>
</dbReference>
<dbReference type="GO" id="GO:0006355">
    <property type="term" value="P:regulation of DNA-templated transcription"/>
    <property type="evidence" value="ECO:0007669"/>
    <property type="project" value="InterPro"/>
</dbReference>
<dbReference type="PROSITE" id="PS50112">
    <property type="entry name" value="PAS"/>
    <property type="match status" value="1"/>
</dbReference>
<dbReference type="SUPFAM" id="SSF55785">
    <property type="entry name" value="PYP-like sensor domain (PAS domain)"/>
    <property type="match status" value="1"/>
</dbReference>
<dbReference type="InterPro" id="IPR003594">
    <property type="entry name" value="HATPase_dom"/>
</dbReference>
<dbReference type="SMART" id="SM00387">
    <property type="entry name" value="HATPase_c"/>
    <property type="match status" value="1"/>
</dbReference>
<feature type="transmembrane region" description="Helical" evidence="13">
    <location>
        <begin position="88"/>
        <end position="109"/>
    </location>
</feature>
<dbReference type="Pfam" id="PF02518">
    <property type="entry name" value="HATPase_c"/>
    <property type="match status" value="1"/>
</dbReference>
<dbReference type="GO" id="GO:0005886">
    <property type="term" value="C:plasma membrane"/>
    <property type="evidence" value="ECO:0007669"/>
    <property type="project" value="UniProtKB-SubCell"/>
</dbReference>
<dbReference type="PROSITE" id="PS50113">
    <property type="entry name" value="PAC"/>
    <property type="match status" value="1"/>
</dbReference>
<dbReference type="NCBIfam" id="TIGR00229">
    <property type="entry name" value="sensory_box"/>
    <property type="match status" value="1"/>
</dbReference>
<evidence type="ECO:0000256" key="3">
    <source>
        <dbReference type="ARBA" id="ARBA00004314"/>
    </source>
</evidence>
<evidence type="ECO:0000256" key="4">
    <source>
        <dbReference type="ARBA" id="ARBA00012438"/>
    </source>
</evidence>
<comment type="subcellular location">
    <subcellularLocation>
        <location evidence="2">Cell membrane</location>
    </subcellularLocation>
    <subcellularLocation>
        <location evidence="3">Membrane raft</location>
        <topology evidence="3">Multi-pass membrane protein</topology>
    </subcellularLocation>
</comment>
<keyword evidence="5" id="KW-1003">Cell membrane</keyword>
<feature type="transmembrane region" description="Helical" evidence="13">
    <location>
        <begin position="312"/>
        <end position="337"/>
    </location>
</feature>
<sequence length="838" mass="88587">MMRENVGVPEGLGIYTAGGRWSRRTRAGAAASVVGARLSLVYLLCGGLALVCYLRSPVAGSNWLFELTGLSATVAIAVGVVRYRPRPVVPWVLFIVAQLLFVSGDFFYYTYDLSFPSAADALYIGYYPLQAAGLVLLIRTRTPGRDSASLLDALIITVGLGLLSWIYLIEPYTRHLGDSVLSRLVSMAYPAMDVLLLAVAARLVMGSGSRPRSFQLLTASILLLVVTDVVYGAIELNGSYTMGSWLDLGWMGAYVLWGAAALHPSMTQLSARAPATGASLSGRRILLLAAATLIAPATLVADQLWPIDGFDVAVAAGASAVLFALVLVRMLGLVASLREAVGRHQRAERRETALRRAAMALAAAPDREHIRRAAVAGARDLFQGPAGVEITVEISADRVPADDVTVPSAGTVVIPLHTQASLYGRLVVTSRTPVPTDVMDGLRTLGAQVALALESAALSDGLSRQRSEARVGALVQNSSDVIMVLDGELVIRYVTPSVARVLGHRPDDVVGTPLTALVEPSDHAAVTRLFSRLSNRPGKGARAEWRMRRGDGRVTDVEAVSTDLLANPSVHGIIVTARDVTERKALEVGLKRQVNELEKLDRIRTEFVATVSHELRTPLTSIIGEVELLSDGDLGDLTDAQAAGVEVIGRNSARLLSLIDDLLTLSHMETNALSLHRAPTSVSALVDGVRGQVAPVASAKSVALVLDSRPGTGSVVVDAEQLDRALLNLLTNAVKFTPPGGTVTLAARREGEDVLFAVSDTGVGIPEDEQDRLFTRFFRSSVATRLAIQGTGLGLVIVKQIVEEHGGTISVVSTPGAGTTVTIRLPAGDVVDGCAGAA</sequence>
<evidence type="ECO:0000256" key="11">
    <source>
        <dbReference type="ARBA" id="ARBA00023012"/>
    </source>
</evidence>
<dbReference type="EMBL" id="RJSF01000040">
    <property type="protein sequence ID" value="RNM13787.1"/>
    <property type="molecule type" value="Genomic_DNA"/>
</dbReference>
<dbReference type="CDD" id="cd00075">
    <property type="entry name" value="HATPase"/>
    <property type="match status" value="1"/>
</dbReference>
<keyword evidence="18" id="KW-1185">Reference proteome</keyword>
<feature type="domain" description="PAC" evidence="16">
    <location>
        <begin position="541"/>
        <end position="592"/>
    </location>
</feature>
<dbReference type="PANTHER" id="PTHR43711">
    <property type="entry name" value="TWO-COMPONENT HISTIDINE KINASE"/>
    <property type="match status" value="1"/>
</dbReference>
<evidence type="ECO:0000256" key="10">
    <source>
        <dbReference type="ARBA" id="ARBA00022840"/>
    </source>
</evidence>
<dbReference type="AlphaFoldDB" id="A0A3N0GMV9"/>
<dbReference type="Pfam" id="PF00989">
    <property type="entry name" value="PAS"/>
    <property type="match status" value="1"/>
</dbReference>
<dbReference type="CDD" id="cd00130">
    <property type="entry name" value="PAS"/>
    <property type="match status" value="1"/>
</dbReference>
<reference evidence="17 18" key="1">
    <citation type="submission" date="2018-11" db="EMBL/GenBank/DDBJ databases">
        <authorList>
            <person name="Li F."/>
        </authorList>
    </citation>
    <scope>NUCLEOTIDE SEQUENCE [LARGE SCALE GENOMIC DNA]</scope>
    <source>
        <strain evidence="17 18">Gsoil 818</strain>
    </source>
</reference>
<evidence type="ECO:0000313" key="17">
    <source>
        <dbReference type="EMBL" id="RNM13787.1"/>
    </source>
</evidence>
<organism evidence="17 18">
    <name type="scientific">Nocardioides pocheonensis</name>
    <dbReference type="NCBI Taxonomy" id="661485"/>
    <lineage>
        <taxon>Bacteria</taxon>
        <taxon>Bacillati</taxon>
        <taxon>Actinomycetota</taxon>
        <taxon>Actinomycetes</taxon>
        <taxon>Propionibacteriales</taxon>
        <taxon>Nocardioidaceae</taxon>
        <taxon>Nocardioides</taxon>
    </lineage>
</organism>
<dbReference type="SMART" id="SM00388">
    <property type="entry name" value="HisKA"/>
    <property type="match status" value="1"/>
</dbReference>
<dbReference type="InterPro" id="IPR004358">
    <property type="entry name" value="Sig_transdc_His_kin-like_C"/>
</dbReference>
<dbReference type="OrthoDB" id="3272969at2"/>
<name>A0A3N0GMV9_9ACTN</name>
<dbReference type="Gene3D" id="3.30.450.20">
    <property type="entry name" value="PAS domain"/>
    <property type="match status" value="1"/>
</dbReference>
<dbReference type="InterPro" id="IPR003661">
    <property type="entry name" value="HisK_dim/P_dom"/>
</dbReference>
<evidence type="ECO:0000256" key="5">
    <source>
        <dbReference type="ARBA" id="ARBA00022475"/>
    </source>
</evidence>
<dbReference type="PRINTS" id="PR00344">
    <property type="entry name" value="BCTRLSENSOR"/>
</dbReference>
<dbReference type="InterPro" id="IPR005467">
    <property type="entry name" value="His_kinase_dom"/>
</dbReference>
<evidence type="ECO:0000259" key="16">
    <source>
        <dbReference type="PROSITE" id="PS50113"/>
    </source>
</evidence>
<feature type="transmembrane region" description="Helical" evidence="13">
    <location>
        <begin position="29"/>
        <end position="51"/>
    </location>
</feature>
<evidence type="ECO:0000256" key="13">
    <source>
        <dbReference type="SAM" id="Phobius"/>
    </source>
</evidence>
<dbReference type="PROSITE" id="PS50109">
    <property type="entry name" value="HIS_KIN"/>
    <property type="match status" value="1"/>
</dbReference>
<keyword evidence="13" id="KW-1133">Transmembrane helix</keyword>
<feature type="transmembrane region" description="Helical" evidence="13">
    <location>
        <begin position="121"/>
        <end position="138"/>
    </location>
</feature>